<evidence type="ECO:0000313" key="3">
    <source>
        <dbReference type="Proteomes" id="UP000829685"/>
    </source>
</evidence>
<feature type="compositionally biased region" description="Polar residues" evidence="1">
    <location>
        <begin position="450"/>
        <end position="460"/>
    </location>
</feature>
<proteinExistence type="predicted"/>
<feature type="region of interest" description="Disordered" evidence="1">
    <location>
        <begin position="246"/>
        <end position="279"/>
    </location>
</feature>
<sequence>MAMQTASSSSAHGKSGSSGSISYTLPASPTLTNPDMILPDYDDAPMSLDRSQSPLNMWKNSQFDLGGQQYTMGPVTPTTPIIYGNGTMLSDIGEVTEAESTTGPMRHRTGAHNGYSQPGVAMRNPPAMPGLEGSRKRSEARMLPRERERRLSMESTSTITNGDQEGLFADFDDTVSVDDSVFQGDDEESVAASYVYDGASDGGDRTPPARDLNQGLGPEAEERYSTALSRRAEQILANAKRRLTTMEGNLNRARSSLSVDSGSETSPSFGRPSTAIQRDYDSGITRTTHGHSRIASENNISTAFRPATLSPRSSSALGVTGSYRQLLQSSRSADFIREPANGSISKGNSIYGNAAFAKSKASLHDSKYTLEPLSEDEATKDLETSEANLGDEKLDTFLSPTFGSFDDNGLRRSASTAQMRDLKDHMKELKGRLSSLRDQARADSMKRRSLQSLRTASPFTNAGDIYSDSRDSGPSGQSMKDISRWNDGVESLHESDVLENKDEVSTGAEDSASVISASVYSDEEEPSPPTKLSPADHSPGKATPSATQEVEIEDDGEDDISDMDDMDDMQTEDGFDDDEGTDFDDDVSEGGESLYHEAVQNQVSHEDREDAFDYEHFFLHSAMGSMSQRKFKRRDSQDSYSSEDSVETTRGPITGRPRHSRRGSNASVSTMDSFATATEGRLTRAENIAVEDFPEQLVTLPDRSRSHTPDTAKRTSFTFSNLNRNSDSNSDRGQPRASITRRPQSSAATYMHRPSVSSLGSTGTNRSFPLVNRPKSRGILTPQDSPDQGLKQISETLMSETASICDRESTHAGEKPIEQLQKDDQILVERLVGSLGKCVLGLTESGRASAESRLFRRRIESARRILEGLDQPY</sequence>
<feature type="region of interest" description="Disordered" evidence="1">
    <location>
        <begin position="101"/>
        <end position="166"/>
    </location>
</feature>
<reference evidence="2" key="1">
    <citation type="submission" date="2021-03" db="EMBL/GenBank/DDBJ databases">
        <title>Revisited historic fungal species revealed as producer of novel bioactive compounds through whole genome sequencing and comparative genomics.</title>
        <authorList>
            <person name="Vignolle G.A."/>
            <person name="Hochenegger N."/>
            <person name="Mach R.L."/>
            <person name="Mach-Aigner A.R."/>
            <person name="Javad Rahimi M."/>
            <person name="Salim K.A."/>
            <person name="Chan C.M."/>
            <person name="Lim L.B.L."/>
            <person name="Cai F."/>
            <person name="Druzhinina I.S."/>
            <person name="U'Ren J.M."/>
            <person name="Derntl C."/>
        </authorList>
    </citation>
    <scope>NUCLEOTIDE SEQUENCE</scope>
    <source>
        <strain evidence="2">TUCIM 5799</strain>
    </source>
</reference>
<feature type="region of interest" description="Disordered" evidence="1">
    <location>
        <begin position="196"/>
        <end position="225"/>
    </location>
</feature>
<feature type="region of interest" description="Disordered" evidence="1">
    <location>
        <begin position="625"/>
        <end position="671"/>
    </location>
</feature>
<dbReference type="AlphaFoldDB" id="A0A9Q0AN68"/>
<evidence type="ECO:0000313" key="2">
    <source>
        <dbReference type="EMBL" id="KAI1874372.1"/>
    </source>
</evidence>
<feature type="compositionally biased region" description="Basic and acidic residues" evidence="1">
    <location>
        <begin position="702"/>
        <end position="713"/>
    </location>
</feature>
<feature type="region of interest" description="Disordered" evidence="1">
    <location>
        <begin position="1"/>
        <end position="52"/>
    </location>
</feature>
<feature type="compositionally biased region" description="Basic and acidic residues" evidence="1">
    <location>
        <begin position="133"/>
        <end position="152"/>
    </location>
</feature>
<comment type="caution">
    <text evidence="2">The sequence shown here is derived from an EMBL/GenBank/DDBJ whole genome shotgun (WGS) entry which is preliminary data.</text>
</comment>
<feature type="region of interest" description="Disordered" evidence="1">
    <location>
        <begin position="699"/>
        <end position="789"/>
    </location>
</feature>
<feature type="compositionally biased region" description="Polar residues" evidence="1">
    <location>
        <begin position="755"/>
        <end position="767"/>
    </location>
</feature>
<feature type="compositionally biased region" description="Polar residues" evidence="1">
    <location>
        <begin position="23"/>
        <end position="33"/>
    </location>
</feature>
<evidence type="ECO:0000256" key="1">
    <source>
        <dbReference type="SAM" id="MobiDB-lite"/>
    </source>
</evidence>
<feature type="compositionally biased region" description="Acidic residues" evidence="1">
    <location>
        <begin position="550"/>
        <end position="589"/>
    </location>
</feature>
<protein>
    <submittedName>
        <fullName evidence="2">Uncharacterized protein</fullName>
    </submittedName>
</protein>
<organism evidence="2 3">
    <name type="scientific">Neoarthrinium moseri</name>
    <dbReference type="NCBI Taxonomy" id="1658444"/>
    <lineage>
        <taxon>Eukaryota</taxon>
        <taxon>Fungi</taxon>
        <taxon>Dikarya</taxon>
        <taxon>Ascomycota</taxon>
        <taxon>Pezizomycotina</taxon>
        <taxon>Sordariomycetes</taxon>
        <taxon>Xylariomycetidae</taxon>
        <taxon>Amphisphaeriales</taxon>
        <taxon>Apiosporaceae</taxon>
        <taxon>Neoarthrinium</taxon>
    </lineage>
</organism>
<feature type="compositionally biased region" description="Low complexity" evidence="1">
    <location>
        <begin position="7"/>
        <end position="22"/>
    </location>
</feature>
<dbReference type="EMBL" id="JAFIMR010000009">
    <property type="protein sequence ID" value="KAI1874372.1"/>
    <property type="molecule type" value="Genomic_DNA"/>
</dbReference>
<dbReference type="Proteomes" id="UP000829685">
    <property type="component" value="Unassembled WGS sequence"/>
</dbReference>
<name>A0A9Q0AN68_9PEZI</name>
<dbReference type="OrthoDB" id="3438840at2759"/>
<gene>
    <name evidence="2" type="ORF">JX265_004580</name>
</gene>
<feature type="compositionally biased region" description="Polar residues" evidence="1">
    <location>
        <begin position="246"/>
        <end position="268"/>
    </location>
</feature>
<keyword evidence="3" id="KW-1185">Reference proteome</keyword>
<accession>A0A9Q0AN68</accession>
<feature type="compositionally biased region" description="Polar residues" evidence="1">
    <location>
        <begin position="153"/>
        <end position="163"/>
    </location>
</feature>
<feature type="region of interest" description="Disordered" evidence="1">
    <location>
        <begin position="431"/>
        <end position="590"/>
    </location>
</feature>
<feature type="compositionally biased region" description="Basic and acidic residues" evidence="1">
    <location>
        <begin position="490"/>
        <end position="504"/>
    </location>
</feature>